<dbReference type="PANTHER" id="PTHR28106:SF1">
    <property type="entry name" value="MITOCHONDRIAL ATPASE COMPLEX SUBUNIT ATP10"/>
    <property type="match status" value="1"/>
</dbReference>
<dbReference type="GO" id="GO:0033615">
    <property type="term" value="P:mitochondrial proton-transporting ATP synthase complex assembly"/>
    <property type="evidence" value="ECO:0007669"/>
    <property type="project" value="TreeGrafter"/>
</dbReference>
<evidence type="ECO:0000313" key="3">
    <source>
        <dbReference type="Proteomes" id="UP000054549"/>
    </source>
</evidence>
<accession>A0A0C2WRT8</accession>
<name>A0A0C2WRT8_AMAMK</name>
<dbReference type="AlphaFoldDB" id="A0A0C2WRT8"/>
<dbReference type="FunCoup" id="A0A0C2WRT8">
    <property type="interactions" value="39"/>
</dbReference>
<sequence>MQSLLRFRIGSSLSKINVSCVRRSLGHTQGRLQDTSNNSKPVPPTDDVGDKKPDGLPPLSRPLGVRERPTIFRKTKTERIKELMNHDVRMEQRRHLIKEASTGYFHDLNMTRRHGGKTWIAPKVLIREDKALYLPNVSGKSLDQGTVKDTTTMCFGRITVLGMLGTKISELNAKAFVNPTHERYSSHPLYQYVQINLQENLLKSFLVNLFTSSLRSNVPKELQSDYLISSQNLEYVREALGMTNSRVGYVYLIDENLRIRWGGCADPTIEEIQSLENCAGVLLKRLESKPKMSTKNLEQRTS</sequence>
<gene>
    <name evidence="2" type="ORF">M378DRAFT_131521</name>
</gene>
<dbReference type="Pfam" id="PF05176">
    <property type="entry name" value="ATP-synt_10"/>
    <property type="match status" value="1"/>
</dbReference>
<reference evidence="2 3" key="1">
    <citation type="submission" date="2014-04" db="EMBL/GenBank/DDBJ databases">
        <title>Evolutionary Origins and Diversification of the Mycorrhizal Mutualists.</title>
        <authorList>
            <consortium name="DOE Joint Genome Institute"/>
            <consortium name="Mycorrhizal Genomics Consortium"/>
            <person name="Kohler A."/>
            <person name="Kuo A."/>
            <person name="Nagy L.G."/>
            <person name="Floudas D."/>
            <person name="Copeland A."/>
            <person name="Barry K.W."/>
            <person name="Cichocki N."/>
            <person name="Veneault-Fourrey C."/>
            <person name="LaButti K."/>
            <person name="Lindquist E.A."/>
            <person name="Lipzen A."/>
            <person name="Lundell T."/>
            <person name="Morin E."/>
            <person name="Murat C."/>
            <person name="Riley R."/>
            <person name="Ohm R."/>
            <person name="Sun H."/>
            <person name="Tunlid A."/>
            <person name="Henrissat B."/>
            <person name="Grigoriev I.V."/>
            <person name="Hibbett D.S."/>
            <person name="Martin F."/>
        </authorList>
    </citation>
    <scope>NUCLEOTIDE SEQUENCE [LARGE SCALE GENOMIC DNA]</scope>
    <source>
        <strain evidence="2 3">Koide BX008</strain>
    </source>
</reference>
<organism evidence="2 3">
    <name type="scientific">Amanita muscaria (strain Koide BX008)</name>
    <dbReference type="NCBI Taxonomy" id="946122"/>
    <lineage>
        <taxon>Eukaryota</taxon>
        <taxon>Fungi</taxon>
        <taxon>Dikarya</taxon>
        <taxon>Basidiomycota</taxon>
        <taxon>Agaricomycotina</taxon>
        <taxon>Agaricomycetes</taxon>
        <taxon>Agaricomycetidae</taxon>
        <taxon>Agaricales</taxon>
        <taxon>Pluteineae</taxon>
        <taxon>Amanitaceae</taxon>
        <taxon>Amanita</taxon>
    </lineage>
</organism>
<evidence type="ECO:0008006" key="4">
    <source>
        <dbReference type="Google" id="ProtNLM"/>
    </source>
</evidence>
<dbReference type="InterPro" id="IPR007849">
    <property type="entry name" value="ATP10"/>
</dbReference>
<feature type="compositionally biased region" description="Polar residues" evidence="1">
    <location>
        <begin position="27"/>
        <end position="40"/>
    </location>
</feature>
<keyword evidence="3" id="KW-1185">Reference proteome</keyword>
<dbReference type="GO" id="GO:0005743">
    <property type="term" value="C:mitochondrial inner membrane"/>
    <property type="evidence" value="ECO:0007669"/>
    <property type="project" value="TreeGrafter"/>
</dbReference>
<dbReference type="OrthoDB" id="17089at2759"/>
<dbReference type="STRING" id="946122.A0A0C2WRT8"/>
<dbReference type="EMBL" id="KN818315">
    <property type="protein sequence ID" value="KIL59466.1"/>
    <property type="molecule type" value="Genomic_DNA"/>
</dbReference>
<dbReference type="InParanoid" id="A0A0C2WRT8"/>
<evidence type="ECO:0000256" key="1">
    <source>
        <dbReference type="SAM" id="MobiDB-lite"/>
    </source>
</evidence>
<dbReference type="PANTHER" id="PTHR28106">
    <property type="entry name" value="MITOCHONDRIAL ATPASE COMPLEX SUBUNIT ATP10"/>
    <property type="match status" value="1"/>
</dbReference>
<evidence type="ECO:0000313" key="2">
    <source>
        <dbReference type="EMBL" id="KIL59466.1"/>
    </source>
</evidence>
<proteinExistence type="predicted"/>
<dbReference type="Proteomes" id="UP000054549">
    <property type="component" value="Unassembled WGS sequence"/>
</dbReference>
<dbReference type="HOGENOM" id="CLU_047290_0_0_1"/>
<feature type="region of interest" description="Disordered" evidence="1">
    <location>
        <begin position="27"/>
        <end position="68"/>
    </location>
</feature>
<protein>
    <recommendedName>
        <fullName evidence="4">Mitochondrial ATPase complex subunit ATP10</fullName>
    </recommendedName>
</protein>